<name>A0A177C2X2_9PLEO</name>
<gene>
    <name evidence="1" type="ORF">CC84DRAFT_222015</name>
</gene>
<evidence type="ECO:0000313" key="2">
    <source>
        <dbReference type="Proteomes" id="UP000077069"/>
    </source>
</evidence>
<evidence type="ECO:0000313" key="1">
    <source>
        <dbReference type="EMBL" id="OAG01805.1"/>
    </source>
</evidence>
<accession>A0A177C2X2</accession>
<dbReference type="EMBL" id="KV441557">
    <property type="protein sequence ID" value="OAG01805.1"/>
    <property type="molecule type" value="Genomic_DNA"/>
</dbReference>
<dbReference type="InParanoid" id="A0A177C2X2"/>
<keyword evidence="2" id="KW-1185">Reference proteome</keyword>
<reference evidence="1 2" key="1">
    <citation type="submission" date="2016-05" db="EMBL/GenBank/DDBJ databases">
        <title>Comparative analysis of secretome profiles of manganese(II)-oxidizing ascomycete fungi.</title>
        <authorList>
            <consortium name="DOE Joint Genome Institute"/>
            <person name="Zeiner C.A."/>
            <person name="Purvine S.O."/>
            <person name="Zink E.M."/>
            <person name="Wu S."/>
            <person name="Pasa-Tolic L."/>
            <person name="Chaput D.L."/>
            <person name="Haridas S."/>
            <person name="Grigoriev I.V."/>
            <person name="Santelli C.M."/>
            <person name="Hansel C.M."/>
        </authorList>
    </citation>
    <scope>NUCLEOTIDE SEQUENCE [LARGE SCALE GENOMIC DNA]</scope>
    <source>
        <strain evidence="1 2">AP3s5-JAC2a</strain>
    </source>
</reference>
<proteinExistence type="predicted"/>
<dbReference type="Proteomes" id="UP000077069">
    <property type="component" value="Unassembled WGS sequence"/>
</dbReference>
<sequence>MYQTRKRGMPSFSVRLLQCSQSSGLSSRVQLSVLRTRLVVWTTIQALIVLRLEAQIWTWKWPPLMTATPCLRHSLWTVPSDGASLDALAWSRYVTLLPYLKAPLTCIQTRCNYVRELCRLATIAANVITGCHIAMPIPRCISNEL</sequence>
<protein>
    <submittedName>
        <fullName evidence="1">Uncharacterized protein</fullName>
    </submittedName>
</protein>
<organism evidence="1 2">
    <name type="scientific">Paraphaeosphaeria sporulosa</name>
    <dbReference type="NCBI Taxonomy" id="1460663"/>
    <lineage>
        <taxon>Eukaryota</taxon>
        <taxon>Fungi</taxon>
        <taxon>Dikarya</taxon>
        <taxon>Ascomycota</taxon>
        <taxon>Pezizomycotina</taxon>
        <taxon>Dothideomycetes</taxon>
        <taxon>Pleosporomycetidae</taxon>
        <taxon>Pleosporales</taxon>
        <taxon>Massarineae</taxon>
        <taxon>Didymosphaeriaceae</taxon>
        <taxon>Paraphaeosphaeria</taxon>
    </lineage>
</organism>
<dbReference type="AlphaFoldDB" id="A0A177C2X2"/>
<dbReference type="GeneID" id="28769113"/>
<dbReference type="RefSeq" id="XP_018032170.1">
    <property type="nucleotide sequence ID" value="XM_018185627.1"/>
</dbReference>